<sequence length="125" mass="14153">MSVDVERMQGSWSGDSLGRHSLDDVTFEDVLLQGLDVCLVAFLANVGGEGLVLLDWLLLWVWDWGRLVEDYSLDLLDFFNGGLVLLLNGFVGVSHFDLDVVDDLESLEHVVECDDRVEQHQRGFW</sequence>
<dbReference type="AlphaFoldDB" id="A0A9P8PRM7"/>
<reference evidence="1" key="2">
    <citation type="submission" date="2021-01" db="EMBL/GenBank/DDBJ databases">
        <authorList>
            <person name="Schikora-Tamarit M.A."/>
        </authorList>
    </citation>
    <scope>NUCLEOTIDE SEQUENCE</scope>
    <source>
        <strain evidence="1">CBS2887</strain>
    </source>
</reference>
<evidence type="ECO:0000313" key="1">
    <source>
        <dbReference type="EMBL" id="KAH3676224.1"/>
    </source>
</evidence>
<keyword evidence="2" id="KW-1185">Reference proteome</keyword>
<dbReference type="Proteomes" id="UP000774326">
    <property type="component" value="Unassembled WGS sequence"/>
</dbReference>
<evidence type="ECO:0000313" key="2">
    <source>
        <dbReference type="Proteomes" id="UP000774326"/>
    </source>
</evidence>
<protein>
    <submittedName>
        <fullName evidence="1">Uncharacterized protein</fullName>
    </submittedName>
</protein>
<gene>
    <name evidence="1" type="ORF">WICPIJ_009184</name>
</gene>
<accession>A0A9P8PRM7</accession>
<dbReference type="EMBL" id="JAEUBG010005308">
    <property type="protein sequence ID" value="KAH3676224.1"/>
    <property type="molecule type" value="Genomic_DNA"/>
</dbReference>
<comment type="caution">
    <text evidence="1">The sequence shown here is derived from an EMBL/GenBank/DDBJ whole genome shotgun (WGS) entry which is preliminary data.</text>
</comment>
<proteinExistence type="predicted"/>
<name>A0A9P8PRM7_WICPI</name>
<reference evidence="1" key="1">
    <citation type="journal article" date="2021" name="Open Biol.">
        <title>Shared evolutionary footprints suggest mitochondrial oxidative damage underlies multiple complex I losses in fungi.</title>
        <authorList>
            <person name="Schikora-Tamarit M.A."/>
            <person name="Marcet-Houben M."/>
            <person name="Nosek J."/>
            <person name="Gabaldon T."/>
        </authorList>
    </citation>
    <scope>NUCLEOTIDE SEQUENCE</scope>
    <source>
        <strain evidence="1">CBS2887</strain>
    </source>
</reference>
<organism evidence="1 2">
    <name type="scientific">Wickerhamomyces pijperi</name>
    <name type="common">Yeast</name>
    <name type="synonym">Pichia pijperi</name>
    <dbReference type="NCBI Taxonomy" id="599730"/>
    <lineage>
        <taxon>Eukaryota</taxon>
        <taxon>Fungi</taxon>
        <taxon>Dikarya</taxon>
        <taxon>Ascomycota</taxon>
        <taxon>Saccharomycotina</taxon>
        <taxon>Saccharomycetes</taxon>
        <taxon>Phaffomycetales</taxon>
        <taxon>Wickerhamomycetaceae</taxon>
        <taxon>Wickerhamomyces</taxon>
    </lineage>
</organism>